<feature type="domain" description="Carbohydrate kinase FGGY N-terminal" evidence="11">
    <location>
        <begin position="15"/>
        <end position="239"/>
    </location>
</feature>
<dbReference type="InterPro" id="IPR000577">
    <property type="entry name" value="Carb_kinase_FGGY"/>
</dbReference>
<dbReference type="Pfam" id="PF02782">
    <property type="entry name" value="FGGY_C"/>
    <property type="match status" value="1"/>
</dbReference>
<dbReference type="Proteomes" id="UP000321534">
    <property type="component" value="Unassembled WGS sequence"/>
</dbReference>
<dbReference type="PROSITE" id="PS00933">
    <property type="entry name" value="FGGY_KINASES_1"/>
    <property type="match status" value="1"/>
</dbReference>
<evidence type="ECO:0000256" key="2">
    <source>
        <dbReference type="ARBA" id="ARBA00022629"/>
    </source>
</evidence>
<evidence type="ECO:0000256" key="4">
    <source>
        <dbReference type="ARBA" id="ARBA00022741"/>
    </source>
</evidence>
<dbReference type="CDD" id="cd07809">
    <property type="entry name" value="ASKHA_NBD_FGGY_BaXK-like"/>
    <property type="match status" value="1"/>
</dbReference>
<evidence type="ECO:0000256" key="8">
    <source>
        <dbReference type="HAMAP-Rule" id="MF_02220"/>
    </source>
</evidence>
<feature type="site" description="Important for activity" evidence="8">
    <location>
        <position position="19"/>
    </location>
</feature>
<dbReference type="InterPro" id="IPR050406">
    <property type="entry name" value="FGGY_Carb_Kinase"/>
</dbReference>
<proteinExistence type="inferred from homology"/>
<evidence type="ECO:0000313" key="14">
    <source>
        <dbReference type="Proteomes" id="UP000321534"/>
    </source>
</evidence>
<feature type="active site" description="Proton acceptor" evidence="8">
    <location>
        <position position="237"/>
    </location>
</feature>
<comment type="similarity">
    <text evidence="1 8 9">Belongs to the FGGY kinase family.</text>
</comment>
<comment type="catalytic activity">
    <reaction evidence="8 10">
        <text>D-xylulose + ATP = D-xylulose 5-phosphate + ADP + H(+)</text>
        <dbReference type="Rhea" id="RHEA:10964"/>
        <dbReference type="ChEBI" id="CHEBI:15378"/>
        <dbReference type="ChEBI" id="CHEBI:17140"/>
        <dbReference type="ChEBI" id="CHEBI:30616"/>
        <dbReference type="ChEBI" id="CHEBI:57737"/>
        <dbReference type="ChEBI" id="CHEBI:456216"/>
        <dbReference type="EC" id="2.7.1.17"/>
    </reaction>
</comment>
<evidence type="ECO:0000256" key="3">
    <source>
        <dbReference type="ARBA" id="ARBA00022679"/>
    </source>
</evidence>
<evidence type="ECO:0000256" key="6">
    <source>
        <dbReference type="ARBA" id="ARBA00022840"/>
    </source>
</evidence>
<evidence type="ECO:0000313" key="13">
    <source>
        <dbReference type="EMBL" id="GEO28266.1"/>
    </source>
</evidence>
<keyword evidence="4 8" id="KW-0547">Nucleotide-binding</keyword>
<dbReference type="AlphaFoldDB" id="A0A512CVN1"/>
<evidence type="ECO:0000256" key="9">
    <source>
        <dbReference type="RuleBase" id="RU003733"/>
    </source>
</evidence>
<dbReference type="Gene3D" id="3.30.420.40">
    <property type="match status" value="2"/>
</dbReference>
<dbReference type="PANTHER" id="PTHR43095:SF5">
    <property type="entry name" value="XYLULOSE KINASE"/>
    <property type="match status" value="1"/>
</dbReference>
<dbReference type="InterPro" id="IPR018485">
    <property type="entry name" value="FGGY_C"/>
</dbReference>
<dbReference type="PROSITE" id="PS00445">
    <property type="entry name" value="FGGY_KINASES_2"/>
    <property type="match status" value="1"/>
</dbReference>
<dbReference type="GO" id="GO:0042732">
    <property type="term" value="P:D-xylose metabolic process"/>
    <property type="evidence" value="ECO:0007669"/>
    <property type="project" value="UniProtKB-KW"/>
</dbReference>
<keyword evidence="6 8" id="KW-0067">ATP-binding</keyword>
<protein>
    <recommendedName>
        <fullName evidence="8 10">Xylulose kinase</fullName>
        <shortName evidence="8 10">Xylulokinase</shortName>
        <ecNumber evidence="8 10">2.7.1.17</ecNumber>
    </recommendedName>
</protein>
<dbReference type="InterPro" id="IPR006000">
    <property type="entry name" value="Xylulokinase"/>
</dbReference>
<dbReference type="GO" id="GO:0004856">
    <property type="term" value="F:D-xylulokinase activity"/>
    <property type="evidence" value="ECO:0007669"/>
    <property type="project" value="UniProtKB-UniRule"/>
</dbReference>
<keyword evidence="3 8" id="KW-0808">Transferase</keyword>
<accession>A0A512CVN1</accession>
<gene>
    <name evidence="8 10 13" type="primary">xylB</name>
    <name evidence="13" type="ORF">TAE01_00760</name>
</gene>
<dbReference type="GO" id="GO:0005998">
    <property type="term" value="P:xylulose catabolic process"/>
    <property type="evidence" value="ECO:0007669"/>
    <property type="project" value="UniProtKB-UniRule"/>
</dbReference>
<comment type="function">
    <text evidence="8">Catalyzes the phosphorylation of D-xylulose to D-xylulose 5-phosphate.</text>
</comment>
<evidence type="ECO:0000256" key="7">
    <source>
        <dbReference type="ARBA" id="ARBA00023277"/>
    </source>
</evidence>
<organism evidence="13 14">
    <name type="scientific">Terrabacter aerolatus</name>
    <dbReference type="NCBI Taxonomy" id="422442"/>
    <lineage>
        <taxon>Bacteria</taxon>
        <taxon>Bacillati</taxon>
        <taxon>Actinomycetota</taxon>
        <taxon>Actinomycetes</taxon>
        <taxon>Micrococcales</taxon>
        <taxon>Intrasporangiaceae</taxon>
        <taxon>Terrabacter</taxon>
    </lineage>
</organism>
<dbReference type="Pfam" id="PF00370">
    <property type="entry name" value="FGGY_N"/>
    <property type="match status" value="1"/>
</dbReference>
<dbReference type="RefSeq" id="WP_147062290.1">
    <property type="nucleotide sequence ID" value="NZ_BAAARO010000025.1"/>
</dbReference>
<dbReference type="EC" id="2.7.1.17" evidence="8 10"/>
<evidence type="ECO:0000259" key="12">
    <source>
        <dbReference type="Pfam" id="PF02782"/>
    </source>
</evidence>
<feature type="domain" description="Carbohydrate kinase FGGY C-terminal" evidence="12">
    <location>
        <begin position="253"/>
        <end position="436"/>
    </location>
</feature>
<dbReference type="InterPro" id="IPR043129">
    <property type="entry name" value="ATPase_NBD"/>
</dbReference>
<dbReference type="NCBIfam" id="TIGR01312">
    <property type="entry name" value="XylB"/>
    <property type="match status" value="1"/>
</dbReference>
<evidence type="ECO:0000259" key="11">
    <source>
        <dbReference type="Pfam" id="PF00370"/>
    </source>
</evidence>
<dbReference type="InterPro" id="IPR018483">
    <property type="entry name" value="Carb_kinase_FGGY_CS"/>
</dbReference>
<dbReference type="PANTHER" id="PTHR43095">
    <property type="entry name" value="SUGAR KINASE"/>
    <property type="match status" value="1"/>
</dbReference>
<sequence>MEHQGDHVTDGRTLVAGVDSSTQSTKIVVCDAETGEVVRTARAPHPDATEVHPDRWWEAYEQASRAGILDGVAALAVGGQQHGMVTLDEDDEVVREALLWNDTRSTGAARDLTAELGGVAAWVDAVGLVPVASFTVTKLRWLAEHEPDHAAQVERVVLPHDWMTGRILKQGNGFERWSTDRGDASGTGYWSAADGDYRLDLLERAFGRTVEVPEVLSPAQPAGRTAAGMLVAAGTGDNMGAALGLTLHPGDVVVSLGTSGTVFTPHRSALRDETGAIAGFADATGHHLPLMCTLNAARVLSAAASMIGVDLAELDRLALRAAPGAGGLSLLPYLDGERTPDLPDATGTLSGLTRSNATPENLARAAVEGMLCNLVAGVDALRAKDVEVGRIVLIGGAAASAAVRQVAPGLFRAPVVVPAPAEYVGVGAARQAAWALSGSQEPPTWTLEIDSEHAVPPGDEQAQADVVARYQDLVAHVHGR</sequence>
<evidence type="ECO:0000256" key="10">
    <source>
        <dbReference type="RuleBase" id="RU364073"/>
    </source>
</evidence>
<feature type="binding site" evidence="8">
    <location>
        <begin position="81"/>
        <end position="82"/>
    </location>
    <ligand>
        <name>substrate</name>
    </ligand>
</feature>
<reference evidence="13 14" key="1">
    <citation type="submission" date="2019-07" db="EMBL/GenBank/DDBJ databases">
        <title>Whole genome shotgun sequence of Terrabacter aerolatus NBRC 106305.</title>
        <authorList>
            <person name="Hosoyama A."/>
            <person name="Uohara A."/>
            <person name="Ohji S."/>
            <person name="Ichikawa N."/>
        </authorList>
    </citation>
    <scope>NUCLEOTIDE SEQUENCE [LARGE SCALE GENOMIC DNA]</scope>
    <source>
        <strain evidence="13 14">NBRC 106305</strain>
    </source>
</reference>
<dbReference type="InterPro" id="IPR018484">
    <property type="entry name" value="FGGY_N"/>
</dbReference>
<dbReference type="OrthoDB" id="9805576at2"/>
<keyword evidence="14" id="KW-1185">Reference proteome</keyword>
<dbReference type="HAMAP" id="MF_02220">
    <property type="entry name" value="XylB"/>
    <property type="match status" value="1"/>
</dbReference>
<keyword evidence="5 8" id="KW-0418">Kinase</keyword>
<dbReference type="EMBL" id="BJYX01000001">
    <property type="protein sequence ID" value="GEO28266.1"/>
    <property type="molecule type" value="Genomic_DNA"/>
</dbReference>
<dbReference type="GO" id="GO:0005524">
    <property type="term" value="F:ATP binding"/>
    <property type="evidence" value="ECO:0007669"/>
    <property type="project" value="UniProtKB-UniRule"/>
</dbReference>
<name>A0A512CVN1_9MICO</name>
<keyword evidence="2 8" id="KW-0859">Xylose metabolism</keyword>
<evidence type="ECO:0000256" key="5">
    <source>
        <dbReference type="ARBA" id="ARBA00022777"/>
    </source>
</evidence>
<dbReference type="SUPFAM" id="SSF53067">
    <property type="entry name" value="Actin-like ATPase domain"/>
    <property type="match status" value="2"/>
</dbReference>
<dbReference type="PIRSF" id="PIRSF000538">
    <property type="entry name" value="GlpK"/>
    <property type="match status" value="1"/>
</dbReference>
<comment type="caution">
    <text evidence="13">The sequence shown here is derived from an EMBL/GenBank/DDBJ whole genome shotgun (WGS) entry which is preliminary data.</text>
</comment>
<evidence type="ECO:0000256" key="1">
    <source>
        <dbReference type="ARBA" id="ARBA00009156"/>
    </source>
</evidence>
<keyword evidence="7 8" id="KW-0119">Carbohydrate metabolism</keyword>